<accession>A0A2L2BN73</accession>
<reference evidence="10 11" key="1">
    <citation type="submission" date="2018-02" db="EMBL/GenBank/DDBJ databases">
        <title>Complete genome of the streamlined marine actinobacterium Pontimonas salivibrio CL-TW6 adapted to coastal planktonic lifestype.</title>
        <authorList>
            <person name="Cho B.C."/>
            <person name="Hardies S.C."/>
            <person name="Jang G.I."/>
            <person name="Hwang C.Y."/>
        </authorList>
    </citation>
    <scope>NUCLEOTIDE SEQUENCE [LARGE SCALE GENOMIC DNA]</scope>
    <source>
        <strain evidence="10 11">CL-TW6</strain>
    </source>
</reference>
<dbReference type="EMBL" id="CP026923">
    <property type="protein sequence ID" value="AVG23116.1"/>
    <property type="molecule type" value="Genomic_DNA"/>
</dbReference>
<feature type="transmembrane region" description="Helical" evidence="8">
    <location>
        <begin position="45"/>
        <end position="66"/>
    </location>
</feature>
<dbReference type="Pfam" id="PF18916">
    <property type="entry name" value="Lycopene_cyc"/>
    <property type="match status" value="1"/>
</dbReference>
<dbReference type="GO" id="GO:0016872">
    <property type="term" value="F:intramolecular lyase activity"/>
    <property type="evidence" value="ECO:0007669"/>
    <property type="project" value="InterPro"/>
</dbReference>
<evidence type="ECO:0000256" key="7">
    <source>
        <dbReference type="ARBA" id="ARBA00023235"/>
    </source>
</evidence>
<dbReference type="KEGG" id="psai:C3B54_11109"/>
<dbReference type="GO" id="GO:0045436">
    <property type="term" value="F:lycopene beta cyclase activity"/>
    <property type="evidence" value="ECO:0007669"/>
    <property type="project" value="UniProtKB-ARBA"/>
</dbReference>
<feature type="transmembrane region" description="Helical" evidence="8">
    <location>
        <begin position="6"/>
        <end position="24"/>
    </location>
</feature>
<dbReference type="OrthoDB" id="4411839at2"/>
<evidence type="ECO:0000256" key="6">
    <source>
        <dbReference type="ARBA" id="ARBA00023136"/>
    </source>
</evidence>
<dbReference type="InterPro" id="IPR017825">
    <property type="entry name" value="Lycopene_cyclase_dom"/>
</dbReference>
<organism evidence="10 11">
    <name type="scientific">Pontimonas salivibrio</name>
    <dbReference type="NCBI Taxonomy" id="1159327"/>
    <lineage>
        <taxon>Bacteria</taxon>
        <taxon>Bacillati</taxon>
        <taxon>Actinomycetota</taxon>
        <taxon>Actinomycetes</taxon>
        <taxon>Micrococcales</taxon>
        <taxon>Microbacteriaceae</taxon>
        <taxon>Pontimonas</taxon>
    </lineage>
</organism>
<evidence type="ECO:0000256" key="2">
    <source>
        <dbReference type="ARBA" id="ARBA00004829"/>
    </source>
</evidence>
<dbReference type="Proteomes" id="UP000243077">
    <property type="component" value="Chromosome"/>
</dbReference>
<keyword evidence="11" id="KW-1185">Reference proteome</keyword>
<keyword evidence="4" id="KW-0125">Carotenoid biosynthesis</keyword>
<keyword evidence="3 8" id="KW-0812">Transmembrane</keyword>
<evidence type="ECO:0000256" key="8">
    <source>
        <dbReference type="SAM" id="Phobius"/>
    </source>
</evidence>
<comment type="subcellular location">
    <subcellularLocation>
        <location evidence="1">Membrane</location>
        <topology evidence="1">Multi-pass membrane protein</topology>
    </subcellularLocation>
</comment>
<comment type="pathway">
    <text evidence="2">Carotenoid biosynthesis.</text>
</comment>
<dbReference type="AlphaFoldDB" id="A0A2L2BN73"/>
<gene>
    <name evidence="10" type="ORF">C3B54_11109</name>
</gene>
<evidence type="ECO:0000256" key="3">
    <source>
        <dbReference type="ARBA" id="ARBA00022692"/>
    </source>
</evidence>
<dbReference type="NCBIfam" id="TIGR03462">
    <property type="entry name" value="CarR_dom_SF"/>
    <property type="match status" value="1"/>
</dbReference>
<evidence type="ECO:0000256" key="1">
    <source>
        <dbReference type="ARBA" id="ARBA00004141"/>
    </source>
</evidence>
<dbReference type="RefSeq" id="WP_104912773.1">
    <property type="nucleotide sequence ID" value="NZ_CP026923.1"/>
</dbReference>
<proteinExistence type="predicted"/>
<protein>
    <submittedName>
        <fullName evidence="10">C50 carotenoid epsilon cyclase subunit</fullName>
    </submittedName>
</protein>
<feature type="transmembrane region" description="Helical" evidence="8">
    <location>
        <begin position="86"/>
        <end position="104"/>
    </location>
</feature>
<dbReference type="GO" id="GO:0016117">
    <property type="term" value="P:carotenoid biosynthetic process"/>
    <property type="evidence" value="ECO:0007669"/>
    <property type="project" value="UniProtKB-KW"/>
</dbReference>
<dbReference type="GO" id="GO:0016020">
    <property type="term" value="C:membrane"/>
    <property type="evidence" value="ECO:0007669"/>
    <property type="project" value="UniProtKB-SubCell"/>
</dbReference>
<sequence>MTYWFINVWFLLAAVLIAVVALLLTRQSQAAGTRTRPDIRAALGALAVVLVLTAIFDNAIIGFGIVDYDPSKISGVRLGFAPLEDFAYTVAAALIVPSVWAFLAKRPNRSESS</sequence>
<name>A0A2L2BN73_9MICO</name>
<evidence type="ECO:0000256" key="4">
    <source>
        <dbReference type="ARBA" id="ARBA00022746"/>
    </source>
</evidence>
<keyword evidence="5 8" id="KW-1133">Transmembrane helix</keyword>
<evidence type="ECO:0000259" key="9">
    <source>
        <dbReference type="Pfam" id="PF18916"/>
    </source>
</evidence>
<evidence type="ECO:0000313" key="11">
    <source>
        <dbReference type="Proteomes" id="UP000243077"/>
    </source>
</evidence>
<evidence type="ECO:0000256" key="5">
    <source>
        <dbReference type="ARBA" id="ARBA00022989"/>
    </source>
</evidence>
<evidence type="ECO:0000313" key="10">
    <source>
        <dbReference type="EMBL" id="AVG23116.1"/>
    </source>
</evidence>
<keyword evidence="6 8" id="KW-0472">Membrane</keyword>
<keyword evidence="7" id="KW-0413">Isomerase</keyword>
<feature type="domain" description="Lycopene cyclase" evidence="9">
    <location>
        <begin position="8"/>
        <end position="102"/>
    </location>
</feature>